<dbReference type="KEGG" id="tmn:UCRPA7_5739"/>
<keyword evidence="2" id="KW-1185">Reference proteome</keyword>
<reference evidence="2" key="1">
    <citation type="journal article" date="2013" name="Genome Announc.">
        <title>Draft genome sequence of the ascomycete Phaeoacremonium aleophilum strain UCR-PA7, a causal agent of the esca disease complex in grapevines.</title>
        <authorList>
            <person name="Blanco-Ulate B."/>
            <person name="Rolshausen P."/>
            <person name="Cantu D."/>
        </authorList>
    </citation>
    <scope>NUCLEOTIDE SEQUENCE [LARGE SCALE GENOMIC DNA]</scope>
    <source>
        <strain evidence="2">UCR-PA7</strain>
    </source>
</reference>
<dbReference type="AlphaFoldDB" id="R8BHD6"/>
<proteinExistence type="predicted"/>
<dbReference type="Pfam" id="PF26639">
    <property type="entry name" value="Het-6_barrel"/>
    <property type="match status" value="1"/>
</dbReference>
<dbReference type="OrthoDB" id="2157530at2759"/>
<dbReference type="RefSeq" id="XP_007916474.1">
    <property type="nucleotide sequence ID" value="XM_007918283.1"/>
</dbReference>
<dbReference type="InterPro" id="IPR052895">
    <property type="entry name" value="HetReg/Transcr_Mod"/>
</dbReference>
<evidence type="ECO:0000313" key="2">
    <source>
        <dbReference type="Proteomes" id="UP000014074"/>
    </source>
</evidence>
<dbReference type="Proteomes" id="UP000014074">
    <property type="component" value="Unassembled WGS sequence"/>
</dbReference>
<protein>
    <submittedName>
        <fullName evidence="1">Putative heterokaryon incompatibility protein</fullName>
    </submittedName>
</protein>
<dbReference type="eggNOG" id="ENOG502RW3G">
    <property type="taxonomic scope" value="Eukaryota"/>
</dbReference>
<dbReference type="EMBL" id="KB933201">
    <property type="protein sequence ID" value="EON98716.1"/>
    <property type="molecule type" value="Genomic_DNA"/>
</dbReference>
<evidence type="ECO:0000313" key="1">
    <source>
        <dbReference type="EMBL" id="EON98716.1"/>
    </source>
</evidence>
<organism evidence="1 2">
    <name type="scientific">Phaeoacremonium minimum (strain UCR-PA7)</name>
    <name type="common">Esca disease fungus</name>
    <name type="synonym">Togninia minima</name>
    <dbReference type="NCBI Taxonomy" id="1286976"/>
    <lineage>
        <taxon>Eukaryota</taxon>
        <taxon>Fungi</taxon>
        <taxon>Dikarya</taxon>
        <taxon>Ascomycota</taxon>
        <taxon>Pezizomycotina</taxon>
        <taxon>Sordariomycetes</taxon>
        <taxon>Sordariomycetidae</taxon>
        <taxon>Togniniales</taxon>
        <taxon>Togniniaceae</taxon>
        <taxon>Phaeoacremonium</taxon>
    </lineage>
</organism>
<dbReference type="GeneID" id="19326323"/>
<sequence>MIDSLYATAGFQCSNLRDHVYALLSLPLTSSGLEPNYSLPVTDVYKELANRVLAVDQNLKMLALAPHNAMPPFSGPLERLDLPSWIPDLSAQGSINHLVSYTIRDQLFNAGGSNASPITITNDGRSLNLKGRIVDKIMLMATCFNDIPIPSEEDIAPKQGLPSRIKMWIRNWLLESRKLASKGDWDNWSPEQKRDFAITMMCGMTGMRDALPEEVIANFDIYMEYLIGFFTPDFKLTEEVREAMLTYGCLIEHPLLSMSAGRRFCVTHDGRMGMVRREAVAGDLFCVILGAEVPYVVRPTGKGSYELIGDCFLHGVMDGETLTDDRYETVDIVLE</sequence>
<name>R8BHD6_PHAM7</name>
<accession>R8BHD6</accession>
<dbReference type="PANTHER" id="PTHR24148:SF64">
    <property type="entry name" value="HETEROKARYON INCOMPATIBILITY DOMAIN-CONTAINING PROTEIN"/>
    <property type="match status" value="1"/>
</dbReference>
<dbReference type="HOGENOM" id="CLU_877680_0_0_1"/>
<dbReference type="PANTHER" id="PTHR24148">
    <property type="entry name" value="ANKYRIN REPEAT DOMAIN-CONTAINING PROTEIN 39 HOMOLOG-RELATED"/>
    <property type="match status" value="1"/>
</dbReference>
<gene>
    <name evidence="1" type="ORF">UCRPA7_5739</name>
</gene>